<reference evidence="1" key="1">
    <citation type="journal article" date="2015" name="Nature">
        <title>Complex archaea that bridge the gap between prokaryotes and eukaryotes.</title>
        <authorList>
            <person name="Spang A."/>
            <person name="Saw J.H."/>
            <person name="Jorgensen S.L."/>
            <person name="Zaremba-Niedzwiedzka K."/>
            <person name="Martijn J."/>
            <person name="Lind A.E."/>
            <person name="van Eijk R."/>
            <person name="Schleper C."/>
            <person name="Guy L."/>
            <person name="Ettema T.J."/>
        </authorList>
    </citation>
    <scope>NUCLEOTIDE SEQUENCE</scope>
</reference>
<sequence length="43" mass="4893">FCIATERGGFTFLPKHVRHERLRCLARSTPHCVVIEILSGDEP</sequence>
<gene>
    <name evidence="1" type="ORF">LCGC14_2998300</name>
</gene>
<dbReference type="EMBL" id="LAZR01061706">
    <property type="protein sequence ID" value="KKK63040.1"/>
    <property type="molecule type" value="Genomic_DNA"/>
</dbReference>
<organism evidence="1">
    <name type="scientific">marine sediment metagenome</name>
    <dbReference type="NCBI Taxonomy" id="412755"/>
    <lineage>
        <taxon>unclassified sequences</taxon>
        <taxon>metagenomes</taxon>
        <taxon>ecological metagenomes</taxon>
    </lineage>
</organism>
<comment type="caution">
    <text evidence="1">The sequence shown here is derived from an EMBL/GenBank/DDBJ whole genome shotgun (WGS) entry which is preliminary data.</text>
</comment>
<protein>
    <submittedName>
        <fullName evidence="1">Uncharacterized protein</fullName>
    </submittedName>
</protein>
<dbReference type="AlphaFoldDB" id="A0A0F8XPC9"/>
<accession>A0A0F8XPC9</accession>
<feature type="non-terminal residue" evidence="1">
    <location>
        <position position="1"/>
    </location>
</feature>
<proteinExistence type="predicted"/>
<name>A0A0F8XPC9_9ZZZZ</name>
<evidence type="ECO:0000313" key="1">
    <source>
        <dbReference type="EMBL" id="KKK63040.1"/>
    </source>
</evidence>